<dbReference type="PANTHER" id="PTHR44145:SF3">
    <property type="entry name" value="DNAJ HOMOLOG SUBFAMILY A MEMBER 3, MITOCHONDRIAL"/>
    <property type="match status" value="1"/>
</dbReference>
<dbReference type="Gene3D" id="1.10.287.110">
    <property type="entry name" value="DnaJ domain"/>
    <property type="match status" value="1"/>
</dbReference>
<evidence type="ECO:0000256" key="2">
    <source>
        <dbReference type="SAM" id="MobiDB-lite"/>
    </source>
</evidence>
<feature type="region of interest" description="Disordered" evidence="2">
    <location>
        <begin position="156"/>
        <end position="175"/>
    </location>
</feature>
<feature type="region of interest" description="Disordered" evidence="2">
    <location>
        <begin position="208"/>
        <end position="281"/>
    </location>
</feature>
<dbReference type="CDD" id="cd06257">
    <property type="entry name" value="DnaJ"/>
    <property type="match status" value="1"/>
</dbReference>
<dbReference type="EMBL" id="JAVDPF010000004">
    <property type="protein sequence ID" value="KAL1884677.1"/>
    <property type="molecule type" value="Genomic_DNA"/>
</dbReference>
<protein>
    <recommendedName>
        <fullName evidence="3">J domain-containing protein</fullName>
    </recommendedName>
</protein>
<proteinExistence type="predicted"/>
<feature type="compositionally biased region" description="Acidic residues" evidence="2">
    <location>
        <begin position="221"/>
        <end position="238"/>
    </location>
</feature>
<evidence type="ECO:0000256" key="1">
    <source>
        <dbReference type="ARBA" id="ARBA00023186"/>
    </source>
</evidence>
<feature type="domain" description="J" evidence="3">
    <location>
        <begin position="8"/>
        <end position="73"/>
    </location>
</feature>
<dbReference type="Pfam" id="PF00226">
    <property type="entry name" value="DnaJ"/>
    <property type="match status" value="1"/>
</dbReference>
<evidence type="ECO:0000259" key="3">
    <source>
        <dbReference type="PROSITE" id="PS50076"/>
    </source>
</evidence>
<sequence length="416" mass="47585">MQSSVKIDYYAVLGVSRDASVKDINSAYKKLALKHHPDKAGTDDKALTTFTKIQEAIEVLRDPAKRKKHDRDLSRKTKHWSVILEDDPDFGGPGYTGWTPYGGRKWDLNNAWDRYMSTYHNASHMDPSAVPQDAWAEAAEMEAKFKREEEEQKMAEEEAARREVEMELERQKRRRDGMKARLFRDDIENAIEDMKESLRQDVRKDMEPENAMKAGNVFIDSDADSSPDFSDEYSEEEYTGSYDSSSDDGDDDDDDDDDDSEGQATSGQDTDEIASMTRETGNMAARYTYATSYTGTETESEDEKPYDMAKLIPYFNYKLAHPSRQYSLEDLRAELEGMVLETFCGFVEDLRLSFPQAKPMIPGNDPEECPHLGRWTREFLKKECEACHCFEPLYTLTCPGCGKEACVSCKFRRGAY</sequence>
<dbReference type="PRINTS" id="PR00625">
    <property type="entry name" value="JDOMAIN"/>
</dbReference>
<gene>
    <name evidence="4" type="ORF">Plec18167_002269</name>
</gene>
<dbReference type="Proteomes" id="UP001583193">
    <property type="component" value="Unassembled WGS sequence"/>
</dbReference>
<name>A0ABR3Y9X9_9EURO</name>
<accession>A0ABR3Y9X9</accession>
<keyword evidence="1" id="KW-0143">Chaperone</keyword>
<evidence type="ECO:0000313" key="4">
    <source>
        <dbReference type="EMBL" id="KAL1884677.1"/>
    </source>
</evidence>
<feature type="compositionally biased region" description="Acidic residues" evidence="2">
    <location>
        <begin position="245"/>
        <end position="261"/>
    </location>
</feature>
<comment type="caution">
    <text evidence="4">The sequence shown here is derived from an EMBL/GenBank/DDBJ whole genome shotgun (WGS) entry which is preliminary data.</text>
</comment>
<feature type="compositionally biased region" description="Basic and acidic residues" evidence="2">
    <location>
        <begin position="156"/>
        <end position="170"/>
    </location>
</feature>
<evidence type="ECO:0000313" key="5">
    <source>
        <dbReference type="Proteomes" id="UP001583193"/>
    </source>
</evidence>
<dbReference type="PROSITE" id="PS50076">
    <property type="entry name" value="DNAJ_2"/>
    <property type="match status" value="1"/>
</dbReference>
<organism evidence="4 5">
    <name type="scientific">Paecilomyces lecythidis</name>
    <dbReference type="NCBI Taxonomy" id="3004212"/>
    <lineage>
        <taxon>Eukaryota</taxon>
        <taxon>Fungi</taxon>
        <taxon>Dikarya</taxon>
        <taxon>Ascomycota</taxon>
        <taxon>Pezizomycotina</taxon>
        <taxon>Eurotiomycetes</taxon>
        <taxon>Eurotiomycetidae</taxon>
        <taxon>Eurotiales</taxon>
        <taxon>Thermoascaceae</taxon>
        <taxon>Paecilomyces</taxon>
    </lineage>
</organism>
<dbReference type="SMART" id="SM00271">
    <property type="entry name" value="DnaJ"/>
    <property type="match status" value="1"/>
</dbReference>
<reference evidence="4 5" key="1">
    <citation type="journal article" date="2024" name="IMA Fungus">
        <title>IMA Genome - F19 : A genome assembly and annotation guide to empower mycologists, including annotated draft genome sequences of Ceratocystis pirilliformis, Diaporthe australafricana, Fusarium ophioides, Paecilomyces lecythidis, and Sporothrix stenoceras.</title>
        <authorList>
            <person name="Aylward J."/>
            <person name="Wilson A.M."/>
            <person name="Visagie C.M."/>
            <person name="Spraker J."/>
            <person name="Barnes I."/>
            <person name="Buitendag C."/>
            <person name="Ceriani C."/>
            <person name="Del Mar Angel L."/>
            <person name="du Plessis D."/>
            <person name="Fuchs T."/>
            <person name="Gasser K."/>
            <person name="Kramer D."/>
            <person name="Li W."/>
            <person name="Munsamy K."/>
            <person name="Piso A."/>
            <person name="Price J.L."/>
            <person name="Sonnekus B."/>
            <person name="Thomas C."/>
            <person name="van der Nest A."/>
            <person name="van Dijk A."/>
            <person name="van Heerden A."/>
            <person name="van Vuuren N."/>
            <person name="Yilmaz N."/>
            <person name="Duong T.A."/>
            <person name="van der Merwe N.A."/>
            <person name="Wingfield M.J."/>
            <person name="Wingfield B.D."/>
        </authorList>
    </citation>
    <scope>NUCLEOTIDE SEQUENCE [LARGE SCALE GENOMIC DNA]</scope>
    <source>
        <strain evidence="4 5">CMW 18167</strain>
    </source>
</reference>
<dbReference type="InterPro" id="IPR001623">
    <property type="entry name" value="DnaJ_domain"/>
</dbReference>
<keyword evidence="5" id="KW-1185">Reference proteome</keyword>
<dbReference type="PANTHER" id="PTHR44145">
    <property type="entry name" value="DNAJ HOMOLOG SUBFAMILY A MEMBER 3, MITOCHONDRIAL"/>
    <property type="match status" value="1"/>
</dbReference>
<dbReference type="SUPFAM" id="SSF46565">
    <property type="entry name" value="Chaperone J-domain"/>
    <property type="match status" value="1"/>
</dbReference>
<dbReference type="InterPro" id="IPR051938">
    <property type="entry name" value="Apopto_cytoskel_mod"/>
</dbReference>
<dbReference type="InterPro" id="IPR036869">
    <property type="entry name" value="J_dom_sf"/>
</dbReference>